<evidence type="ECO:0000256" key="1">
    <source>
        <dbReference type="ARBA" id="ARBA00022676"/>
    </source>
</evidence>
<dbReference type="Pfam" id="PF00534">
    <property type="entry name" value="Glycos_transf_1"/>
    <property type="match status" value="1"/>
</dbReference>
<dbReference type="Proteomes" id="UP001500738">
    <property type="component" value="Unassembled WGS sequence"/>
</dbReference>
<feature type="domain" description="Glycosyl transferase family 1" evidence="3">
    <location>
        <begin position="207"/>
        <end position="314"/>
    </location>
</feature>
<dbReference type="RefSeq" id="WP_215349415.1">
    <property type="nucleotide sequence ID" value="NZ_BAAAFE010000007.1"/>
</dbReference>
<dbReference type="PANTHER" id="PTHR12526">
    <property type="entry name" value="GLYCOSYLTRANSFERASE"/>
    <property type="match status" value="1"/>
</dbReference>
<organism evidence="4 5">
    <name type="scientific">Sphingopyxis soli</name>
    <dbReference type="NCBI Taxonomy" id="592051"/>
    <lineage>
        <taxon>Bacteria</taxon>
        <taxon>Pseudomonadati</taxon>
        <taxon>Pseudomonadota</taxon>
        <taxon>Alphaproteobacteria</taxon>
        <taxon>Sphingomonadales</taxon>
        <taxon>Sphingomonadaceae</taxon>
        <taxon>Sphingopyxis</taxon>
    </lineage>
</organism>
<comment type="caution">
    <text evidence="4">The sequence shown here is derived from an EMBL/GenBank/DDBJ whole genome shotgun (WGS) entry which is preliminary data.</text>
</comment>
<proteinExistence type="predicted"/>
<sequence length="341" mass="38521">MTGNAPSIINNAEADLAWQWIRPRLSGPEADDWRFVSARKRNAFERRMPFPHMGRVRAGIEVRRTLGTRPADFIITHGPHLAFYTASATGKRDGTRHCAISFNFTDLPGPVLRRLMIRAFRGIERFAVYSKMEVGLYSRLFEIPEERFDFVRWSVAPPIERPGPRVIAEPYFVALGGEARDYATLAETARSMPSTRFVFVVRPHNLAKLSLPDNVTVHVNLPFNEAWSLVCHAEASLVPLRTASTPNGHVTIVGAMHLGKAQIVTRSSGVTDYVEHEKTALLVPPRDSRAFRLAIERLRDEPAFVERLGTNARAFALANCNEQVMIDYFYRLIRNKNKAPD</sequence>
<reference evidence="4 5" key="1">
    <citation type="journal article" date="2019" name="Int. J. Syst. Evol. Microbiol.">
        <title>The Global Catalogue of Microorganisms (GCM) 10K type strain sequencing project: providing services to taxonomists for standard genome sequencing and annotation.</title>
        <authorList>
            <consortium name="The Broad Institute Genomics Platform"/>
            <consortium name="The Broad Institute Genome Sequencing Center for Infectious Disease"/>
            <person name="Wu L."/>
            <person name="Ma J."/>
        </authorList>
    </citation>
    <scope>NUCLEOTIDE SEQUENCE [LARGE SCALE GENOMIC DNA]</scope>
    <source>
        <strain evidence="4 5">JCM 15910</strain>
    </source>
</reference>
<evidence type="ECO:0000313" key="5">
    <source>
        <dbReference type="Proteomes" id="UP001500738"/>
    </source>
</evidence>
<dbReference type="Gene3D" id="3.40.50.2000">
    <property type="entry name" value="Glycogen Phosphorylase B"/>
    <property type="match status" value="1"/>
</dbReference>
<evidence type="ECO:0000259" key="3">
    <source>
        <dbReference type="Pfam" id="PF00534"/>
    </source>
</evidence>
<accession>A0ABN1M5R1</accession>
<dbReference type="EMBL" id="BAAAFE010000007">
    <property type="protein sequence ID" value="GAA0864653.1"/>
    <property type="molecule type" value="Genomic_DNA"/>
</dbReference>
<keyword evidence="1" id="KW-0328">Glycosyltransferase</keyword>
<evidence type="ECO:0000313" key="4">
    <source>
        <dbReference type="EMBL" id="GAA0864653.1"/>
    </source>
</evidence>
<keyword evidence="2" id="KW-0808">Transferase</keyword>
<protein>
    <recommendedName>
        <fullName evidence="3">Glycosyl transferase family 1 domain-containing protein</fullName>
    </recommendedName>
</protein>
<dbReference type="InterPro" id="IPR001296">
    <property type="entry name" value="Glyco_trans_1"/>
</dbReference>
<dbReference type="CDD" id="cd03801">
    <property type="entry name" value="GT4_PimA-like"/>
    <property type="match status" value="1"/>
</dbReference>
<name>A0ABN1M5R1_9SPHN</name>
<evidence type="ECO:0000256" key="2">
    <source>
        <dbReference type="ARBA" id="ARBA00022679"/>
    </source>
</evidence>
<dbReference type="PANTHER" id="PTHR12526:SF510">
    <property type="entry name" value="D-INOSITOL 3-PHOSPHATE GLYCOSYLTRANSFERASE"/>
    <property type="match status" value="1"/>
</dbReference>
<gene>
    <name evidence="4" type="ORF">GCM10009115_20010</name>
</gene>
<dbReference type="SUPFAM" id="SSF53756">
    <property type="entry name" value="UDP-Glycosyltransferase/glycogen phosphorylase"/>
    <property type="match status" value="1"/>
</dbReference>
<keyword evidence="5" id="KW-1185">Reference proteome</keyword>